<comment type="caution">
    <text evidence="1">The sequence shown here is derived from an EMBL/GenBank/DDBJ whole genome shotgun (WGS) entry which is preliminary data.</text>
</comment>
<accession>A0AC60PT89</accession>
<organism evidence="1 2">
    <name type="scientific">Ixodes persulcatus</name>
    <name type="common">Taiga tick</name>
    <dbReference type="NCBI Taxonomy" id="34615"/>
    <lineage>
        <taxon>Eukaryota</taxon>
        <taxon>Metazoa</taxon>
        <taxon>Ecdysozoa</taxon>
        <taxon>Arthropoda</taxon>
        <taxon>Chelicerata</taxon>
        <taxon>Arachnida</taxon>
        <taxon>Acari</taxon>
        <taxon>Parasitiformes</taxon>
        <taxon>Ixodida</taxon>
        <taxon>Ixodoidea</taxon>
        <taxon>Ixodidae</taxon>
        <taxon>Ixodinae</taxon>
        <taxon>Ixodes</taxon>
    </lineage>
</organism>
<dbReference type="EMBL" id="JABSTQ010010055">
    <property type="protein sequence ID" value="KAG0423788.1"/>
    <property type="molecule type" value="Genomic_DNA"/>
</dbReference>
<proteinExistence type="predicted"/>
<sequence>MRVRPPTSGCAWLPVSGEKGILMVEPSPGQVWTLRGPLGNKMQLSFAVLLVLVAVAVAKDFSGGFNSKPTSPDCPVPGSPALAYVADPNDCTKYSICSDKISVKVDCPFGQCFNGAVCNTDCVDCTPAPPPGPPAGVAAVAADDAE</sequence>
<evidence type="ECO:0000313" key="2">
    <source>
        <dbReference type="Proteomes" id="UP000805193"/>
    </source>
</evidence>
<reference evidence="1 2" key="1">
    <citation type="journal article" date="2020" name="Cell">
        <title>Large-Scale Comparative Analyses of Tick Genomes Elucidate Their Genetic Diversity and Vector Capacities.</title>
        <authorList>
            <consortium name="Tick Genome and Microbiome Consortium (TIGMIC)"/>
            <person name="Jia N."/>
            <person name="Wang J."/>
            <person name="Shi W."/>
            <person name="Du L."/>
            <person name="Sun Y."/>
            <person name="Zhan W."/>
            <person name="Jiang J.F."/>
            <person name="Wang Q."/>
            <person name="Zhang B."/>
            <person name="Ji P."/>
            <person name="Bell-Sakyi L."/>
            <person name="Cui X.M."/>
            <person name="Yuan T.T."/>
            <person name="Jiang B.G."/>
            <person name="Yang W.F."/>
            <person name="Lam T.T."/>
            <person name="Chang Q.C."/>
            <person name="Ding S.J."/>
            <person name="Wang X.J."/>
            <person name="Zhu J.G."/>
            <person name="Ruan X.D."/>
            <person name="Zhao L."/>
            <person name="Wei J.T."/>
            <person name="Ye R.Z."/>
            <person name="Que T.C."/>
            <person name="Du C.H."/>
            <person name="Zhou Y.H."/>
            <person name="Cheng J.X."/>
            <person name="Dai P.F."/>
            <person name="Guo W.B."/>
            <person name="Han X.H."/>
            <person name="Huang E.J."/>
            <person name="Li L.F."/>
            <person name="Wei W."/>
            <person name="Gao Y.C."/>
            <person name="Liu J.Z."/>
            <person name="Shao H.Z."/>
            <person name="Wang X."/>
            <person name="Wang C.C."/>
            <person name="Yang T.C."/>
            <person name="Huo Q.B."/>
            <person name="Li W."/>
            <person name="Chen H.Y."/>
            <person name="Chen S.E."/>
            <person name="Zhou L.G."/>
            <person name="Ni X.B."/>
            <person name="Tian J.H."/>
            <person name="Sheng Y."/>
            <person name="Liu T."/>
            <person name="Pan Y.S."/>
            <person name="Xia L.Y."/>
            <person name="Li J."/>
            <person name="Zhao F."/>
            <person name="Cao W.C."/>
        </authorList>
    </citation>
    <scope>NUCLEOTIDE SEQUENCE [LARGE SCALE GENOMIC DNA]</scope>
    <source>
        <strain evidence="1">Iper-2018</strain>
    </source>
</reference>
<gene>
    <name evidence="1" type="ORF">HPB47_000445</name>
</gene>
<keyword evidence="2" id="KW-1185">Reference proteome</keyword>
<dbReference type="Proteomes" id="UP000805193">
    <property type="component" value="Unassembled WGS sequence"/>
</dbReference>
<evidence type="ECO:0000313" key="1">
    <source>
        <dbReference type="EMBL" id="KAG0423788.1"/>
    </source>
</evidence>
<name>A0AC60PT89_IXOPE</name>
<protein>
    <submittedName>
        <fullName evidence="1">Uncharacterized protein</fullName>
    </submittedName>
</protein>